<feature type="chain" id="PRO_5043073639" description="Metalloendopeptidase" evidence="3">
    <location>
        <begin position="23"/>
        <end position="345"/>
    </location>
</feature>
<dbReference type="GO" id="GO:0006508">
    <property type="term" value="P:proteolysis"/>
    <property type="evidence" value="ECO:0007669"/>
    <property type="project" value="UniProtKB-KW"/>
</dbReference>
<gene>
    <name evidence="6" type="ORF">ACOC_LOCUS2444</name>
</gene>
<dbReference type="Proteomes" id="UP000267027">
    <property type="component" value="Unassembled WGS sequence"/>
</dbReference>
<evidence type="ECO:0000256" key="4">
    <source>
        <dbReference type="SAM" id="MobiDB-lite"/>
    </source>
</evidence>
<evidence type="ECO:0000256" key="3">
    <source>
        <dbReference type="RuleBase" id="RU361183"/>
    </source>
</evidence>
<dbReference type="InterPro" id="IPR034035">
    <property type="entry name" value="Astacin-like_dom"/>
</dbReference>
<organism evidence="8">
    <name type="scientific">Angiostrongylus costaricensis</name>
    <name type="common">Nematode worm</name>
    <dbReference type="NCBI Taxonomy" id="334426"/>
    <lineage>
        <taxon>Eukaryota</taxon>
        <taxon>Metazoa</taxon>
        <taxon>Ecdysozoa</taxon>
        <taxon>Nematoda</taxon>
        <taxon>Chromadorea</taxon>
        <taxon>Rhabditida</taxon>
        <taxon>Rhabditina</taxon>
        <taxon>Rhabditomorpha</taxon>
        <taxon>Strongyloidea</taxon>
        <taxon>Metastrongylidae</taxon>
        <taxon>Angiostrongylus</taxon>
    </lineage>
</organism>
<keyword evidence="2 3" id="KW-0645">Protease</keyword>
<keyword evidence="2 3" id="KW-0862">Zinc</keyword>
<dbReference type="SUPFAM" id="SSF55486">
    <property type="entry name" value="Metalloproteases ('zincins'), catalytic domain"/>
    <property type="match status" value="1"/>
</dbReference>
<name>A0A158PEU7_ANGCS</name>
<protein>
    <recommendedName>
        <fullName evidence="3">Metalloendopeptidase</fullName>
        <ecNumber evidence="3">3.4.24.-</ecNumber>
    </recommendedName>
</protein>
<dbReference type="PROSITE" id="PS51864">
    <property type="entry name" value="ASTACIN"/>
    <property type="match status" value="1"/>
</dbReference>
<dbReference type="Pfam" id="PF01400">
    <property type="entry name" value="Astacin"/>
    <property type="match status" value="1"/>
</dbReference>
<dbReference type="GO" id="GO:0008270">
    <property type="term" value="F:zinc ion binding"/>
    <property type="evidence" value="ECO:0007669"/>
    <property type="project" value="UniProtKB-UniRule"/>
</dbReference>
<dbReference type="STRING" id="334426.A0A158PEU7"/>
<keyword evidence="3" id="KW-0732">Signal</keyword>
<feature type="compositionally biased region" description="Acidic residues" evidence="4">
    <location>
        <begin position="283"/>
        <end position="292"/>
    </location>
</feature>
<accession>A0A158PEU7</accession>
<feature type="active site" evidence="2">
    <location>
        <position position="158"/>
    </location>
</feature>
<comment type="cofactor">
    <cofactor evidence="2 3">
        <name>Zn(2+)</name>
        <dbReference type="ChEBI" id="CHEBI:29105"/>
    </cofactor>
    <text evidence="2 3">Binds 1 zinc ion per subunit.</text>
</comment>
<dbReference type="PRINTS" id="PR00480">
    <property type="entry name" value="ASTACIN"/>
</dbReference>
<evidence type="ECO:0000256" key="2">
    <source>
        <dbReference type="PROSITE-ProRule" id="PRU01211"/>
    </source>
</evidence>
<feature type="region of interest" description="Disordered" evidence="4">
    <location>
        <begin position="271"/>
        <end position="296"/>
    </location>
</feature>
<feature type="domain" description="Peptidase M12A" evidence="5">
    <location>
        <begin position="54"/>
        <end position="261"/>
    </location>
</feature>
<evidence type="ECO:0000313" key="7">
    <source>
        <dbReference type="Proteomes" id="UP000267027"/>
    </source>
</evidence>
<comment type="caution">
    <text evidence="2">Lacks conserved residue(s) required for the propagation of feature annotation.</text>
</comment>
<dbReference type="EMBL" id="UYYA01000494">
    <property type="protein sequence ID" value="VDM54029.1"/>
    <property type="molecule type" value="Genomic_DNA"/>
</dbReference>
<dbReference type="Gene3D" id="3.40.390.10">
    <property type="entry name" value="Collagenase (Catalytic Domain)"/>
    <property type="match status" value="1"/>
</dbReference>
<dbReference type="InterPro" id="IPR024079">
    <property type="entry name" value="MetalloPept_cat_dom_sf"/>
</dbReference>
<evidence type="ECO:0000256" key="1">
    <source>
        <dbReference type="ARBA" id="ARBA00023157"/>
    </source>
</evidence>
<evidence type="ECO:0000259" key="5">
    <source>
        <dbReference type="PROSITE" id="PS51864"/>
    </source>
</evidence>
<keyword evidence="2 3" id="KW-0378">Hydrolase</keyword>
<evidence type="ECO:0000313" key="8">
    <source>
        <dbReference type="WBParaSite" id="ACOC_0000244301-mRNA-1"/>
    </source>
</evidence>
<dbReference type="PANTHER" id="PTHR10127">
    <property type="entry name" value="DISCOIDIN, CUB, EGF, LAMININ , AND ZINC METALLOPROTEASE DOMAIN CONTAINING"/>
    <property type="match status" value="1"/>
</dbReference>
<dbReference type="GO" id="GO:0004222">
    <property type="term" value="F:metalloendopeptidase activity"/>
    <property type="evidence" value="ECO:0007669"/>
    <property type="project" value="UniProtKB-UniRule"/>
</dbReference>
<reference evidence="8" key="1">
    <citation type="submission" date="2016-04" db="UniProtKB">
        <authorList>
            <consortium name="WormBaseParasite"/>
        </authorList>
    </citation>
    <scope>IDENTIFICATION</scope>
</reference>
<dbReference type="EC" id="3.4.24.-" evidence="3"/>
<dbReference type="WBParaSite" id="ACOC_0000244301-mRNA-1">
    <property type="protein sequence ID" value="ACOC_0000244301-mRNA-1"/>
    <property type="gene ID" value="ACOC_0000244301"/>
</dbReference>
<dbReference type="OrthoDB" id="7721051at2759"/>
<sequence>MACSFVIWQLFVYLSVAELVMARGKVIDIFNGGKGDILQLHRATRSINNEKLHNAIFSDSHRKWNVKDSNGNTVIPYIISGAYDATELNTIKEGMNRIERNTCIRFRQRSTEADYIDIQNAVGEGCYTSVGRLTGRSVLMLEASEDGTCVVTEIVQHELLHVIGLWHEHMRYDRDKYIRVNYGNILPGQRSQFDIVSSAQSTLYNIPYDYKSVMHYGKAAFARPGTVTMETLDSRYTNVIGTQTDASSSDYQKVCNIYGCKVCNSGITETNDENGDKWRPEPEPETESETEPSTDKECSDKLTNVCRTVKQLGVLDCSYGYAKKFCCATCNAGESGSPDLYYNDH</sequence>
<proteinExistence type="predicted"/>
<keyword evidence="2 3" id="KW-0479">Metal-binding</keyword>
<feature type="binding site" evidence="2">
    <location>
        <position position="161"/>
    </location>
    <ligand>
        <name>Zn(2+)</name>
        <dbReference type="ChEBI" id="CHEBI:29105"/>
        <note>catalytic</note>
    </ligand>
</feature>
<keyword evidence="1" id="KW-1015">Disulfide bond</keyword>
<dbReference type="CDD" id="cd04280">
    <property type="entry name" value="ZnMc_astacin_like"/>
    <property type="match status" value="1"/>
</dbReference>
<dbReference type="PANTHER" id="PTHR10127:SF880">
    <property type="entry name" value="ZINC METALLOPROTEINASE NAS-5"/>
    <property type="match status" value="1"/>
</dbReference>
<dbReference type="InterPro" id="IPR001506">
    <property type="entry name" value="Peptidase_M12A"/>
</dbReference>
<feature type="signal peptide" evidence="3">
    <location>
        <begin position="1"/>
        <end position="22"/>
    </location>
</feature>
<feature type="binding site" evidence="2">
    <location>
        <position position="167"/>
    </location>
    <ligand>
        <name>Zn(2+)</name>
        <dbReference type="ChEBI" id="CHEBI:29105"/>
        <note>catalytic</note>
    </ligand>
</feature>
<dbReference type="OMA" id="QGCYASI"/>
<reference evidence="6 7" key="2">
    <citation type="submission" date="2018-11" db="EMBL/GenBank/DDBJ databases">
        <authorList>
            <consortium name="Pathogen Informatics"/>
        </authorList>
    </citation>
    <scope>NUCLEOTIDE SEQUENCE [LARGE SCALE GENOMIC DNA]</scope>
    <source>
        <strain evidence="6 7">Costa Rica</strain>
    </source>
</reference>
<dbReference type="InterPro" id="IPR006026">
    <property type="entry name" value="Peptidase_Metallo"/>
</dbReference>
<keyword evidence="7" id="KW-1185">Reference proteome</keyword>
<keyword evidence="2 3" id="KW-0482">Metalloprotease</keyword>
<dbReference type="AlphaFoldDB" id="A0A158PEU7"/>
<dbReference type="SMART" id="SM00235">
    <property type="entry name" value="ZnMc"/>
    <property type="match status" value="1"/>
</dbReference>
<evidence type="ECO:0000313" key="6">
    <source>
        <dbReference type="EMBL" id="VDM54029.1"/>
    </source>
</evidence>
<feature type="binding site" evidence="2">
    <location>
        <position position="157"/>
    </location>
    <ligand>
        <name>Zn(2+)</name>
        <dbReference type="ChEBI" id="CHEBI:29105"/>
        <note>catalytic</note>
    </ligand>
</feature>